<organism evidence="1 2">
    <name type="scientific">Elysia marginata</name>
    <dbReference type="NCBI Taxonomy" id="1093978"/>
    <lineage>
        <taxon>Eukaryota</taxon>
        <taxon>Metazoa</taxon>
        <taxon>Spiralia</taxon>
        <taxon>Lophotrochozoa</taxon>
        <taxon>Mollusca</taxon>
        <taxon>Gastropoda</taxon>
        <taxon>Heterobranchia</taxon>
        <taxon>Euthyneura</taxon>
        <taxon>Panpulmonata</taxon>
        <taxon>Sacoglossa</taxon>
        <taxon>Placobranchoidea</taxon>
        <taxon>Plakobranchidae</taxon>
        <taxon>Elysia</taxon>
    </lineage>
</organism>
<reference evidence="1 2" key="1">
    <citation type="journal article" date="2021" name="Elife">
        <title>Chloroplast acquisition without the gene transfer in kleptoplastic sea slugs, Plakobranchus ocellatus.</title>
        <authorList>
            <person name="Maeda T."/>
            <person name="Takahashi S."/>
            <person name="Yoshida T."/>
            <person name="Shimamura S."/>
            <person name="Takaki Y."/>
            <person name="Nagai Y."/>
            <person name="Toyoda A."/>
            <person name="Suzuki Y."/>
            <person name="Arimoto A."/>
            <person name="Ishii H."/>
            <person name="Satoh N."/>
            <person name="Nishiyama T."/>
            <person name="Hasebe M."/>
            <person name="Maruyama T."/>
            <person name="Minagawa J."/>
            <person name="Obokata J."/>
            <person name="Shigenobu S."/>
        </authorList>
    </citation>
    <scope>NUCLEOTIDE SEQUENCE [LARGE SCALE GENOMIC DNA]</scope>
</reference>
<protein>
    <submittedName>
        <fullName evidence="1">Uncharacterized protein</fullName>
    </submittedName>
</protein>
<dbReference type="AlphaFoldDB" id="A0AAV4EQ33"/>
<name>A0AAV4EQ33_9GAST</name>
<sequence length="145" mass="16374">MSRATPVFSACRLIVKYISIFAALVYPYKKTLLDKSDTPSNFSEVAAVAFNKIDSNEGDTELKNVYENFIHATWYEQLQISSRLSLARRTYGTGCYLLRLLFFSNNLSSSMSQGTRVRSALRRVEKEEEGINSNEALPLSPMAQN</sequence>
<keyword evidence="2" id="KW-1185">Reference proteome</keyword>
<evidence type="ECO:0000313" key="2">
    <source>
        <dbReference type="Proteomes" id="UP000762676"/>
    </source>
</evidence>
<proteinExistence type="predicted"/>
<evidence type="ECO:0000313" key="1">
    <source>
        <dbReference type="EMBL" id="GFR62730.1"/>
    </source>
</evidence>
<dbReference type="EMBL" id="BMAT01007353">
    <property type="protein sequence ID" value="GFR62730.1"/>
    <property type="molecule type" value="Genomic_DNA"/>
</dbReference>
<comment type="caution">
    <text evidence="1">The sequence shown here is derived from an EMBL/GenBank/DDBJ whole genome shotgun (WGS) entry which is preliminary data.</text>
</comment>
<dbReference type="Proteomes" id="UP000762676">
    <property type="component" value="Unassembled WGS sequence"/>
</dbReference>
<accession>A0AAV4EQ33</accession>
<gene>
    <name evidence="1" type="ORF">ElyMa_003588500</name>
</gene>